<dbReference type="GO" id="GO:0003906">
    <property type="term" value="F:DNA-(apurinic or apyrimidinic site) endonuclease activity"/>
    <property type="evidence" value="ECO:0007669"/>
    <property type="project" value="TreeGrafter"/>
</dbReference>
<keyword evidence="2 6" id="KW-0479">Metal-binding</keyword>
<dbReference type="GO" id="GO:0008081">
    <property type="term" value="F:phosphoric diester hydrolase activity"/>
    <property type="evidence" value="ECO:0007669"/>
    <property type="project" value="TreeGrafter"/>
</dbReference>
<keyword evidence="6" id="KW-0464">Manganese</keyword>
<keyword evidence="3" id="KW-0378">Hydrolase</keyword>
<dbReference type="PANTHER" id="PTHR22748:SF4">
    <property type="entry name" value="DNA-(APURINIC OR APYRIMIDINIC SITE) ENDONUCLEASE 2"/>
    <property type="match status" value="1"/>
</dbReference>
<feature type="binding site" evidence="6">
    <location>
        <position position="148"/>
    </location>
    <ligand>
        <name>Mg(2+)</name>
        <dbReference type="ChEBI" id="CHEBI:18420"/>
        <label>1</label>
    </ligand>
</feature>
<dbReference type="AlphaFoldDB" id="A0A0D7ADY8"/>
<accession>A0A0D7ADY8</accession>
<evidence type="ECO:0000256" key="3">
    <source>
        <dbReference type="ARBA" id="ARBA00022801"/>
    </source>
</evidence>
<evidence type="ECO:0000259" key="9">
    <source>
        <dbReference type="Pfam" id="PF03372"/>
    </source>
</evidence>
<dbReference type="SUPFAM" id="SSF56219">
    <property type="entry name" value="DNase I-like"/>
    <property type="match status" value="1"/>
</dbReference>
<gene>
    <name evidence="10" type="ORF">FISHEDRAFT_42427</name>
</gene>
<dbReference type="GO" id="GO:0046872">
    <property type="term" value="F:metal ion binding"/>
    <property type="evidence" value="ECO:0007669"/>
    <property type="project" value="UniProtKB-KW"/>
</dbReference>
<feature type="active site" evidence="5">
    <location>
        <position position="105"/>
    </location>
</feature>
<dbReference type="InterPro" id="IPR005135">
    <property type="entry name" value="Endo/exonuclease/phosphatase"/>
</dbReference>
<evidence type="ECO:0000256" key="6">
    <source>
        <dbReference type="PIRSR" id="PIRSR604808-2"/>
    </source>
</evidence>
<dbReference type="InterPro" id="IPR004808">
    <property type="entry name" value="AP_endonuc_1"/>
</dbReference>
<feature type="active site" description="Proton donor/acceptor" evidence="5">
    <location>
        <position position="146"/>
    </location>
</feature>
<feature type="site" description="Interaction with DNA substrate" evidence="7">
    <location>
        <position position="233"/>
    </location>
</feature>
<dbReference type="GO" id="GO:0005634">
    <property type="term" value="C:nucleus"/>
    <property type="evidence" value="ECO:0007669"/>
    <property type="project" value="TreeGrafter"/>
</dbReference>
<feature type="domain" description="Endonuclease/exonuclease/phosphatase" evidence="9">
    <location>
        <begin position="10"/>
        <end position="213"/>
    </location>
</feature>
<dbReference type="PANTHER" id="PTHR22748">
    <property type="entry name" value="AP ENDONUCLEASE"/>
    <property type="match status" value="1"/>
</dbReference>
<evidence type="ECO:0000313" key="11">
    <source>
        <dbReference type="Proteomes" id="UP000054144"/>
    </source>
</evidence>
<feature type="region of interest" description="Disordered" evidence="8">
    <location>
        <begin position="337"/>
        <end position="356"/>
    </location>
</feature>
<dbReference type="EMBL" id="KN881796">
    <property type="protein sequence ID" value="KIY48915.1"/>
    <property type="molecule type" value="Genomic_DNA"/>
</dbReference>
<feature type="site" description="Important for catalytic activity" evidence="7">
    <location>
        <position position="207"/>
    </location>
</feature>
<evidence type="ECO:0000256" key="8">
    <source>
        <dbReference type="SAM" id="MobiDB-lite"/>
    </source>
</evidence>
<evidence type="ECO:0000256" key="5">
    <source>
        <dbReference type="PIRSR" id="PIRSR604808-1"/>
    </source>
</evidence>
<feature type="active site" description="Proton acceptor" evidence="5">
    <location>
        <position position="233"/>
    </location>
</feature>
<sequence length="356" mass="40575">MTTESKWLHINQIVKDRRIGVLAIQETHLTDEHTAELHGLFGKRLRIINSSNPNNPSQAAGIAVVLNHEQVQADQASHEIIVLGRAVLVSLPWNDERPLNILAVYAPNLNRYDDEGENLNALFWTEIISKLEELPHVPNIDILLGDTNMVEDGADHLLMHVDNNAATDALDDLKLLYNLSDGWRQVHPTEKAYTYHQKATGSKSRIDRIYTMEEIGRDCLSWSIEQPGIETDHKIVTTTIINSKMPFIGKGKWSFPVYMLGNKKLKAKIKTLGMSLQSEIDRSAYPQEWQGPKETLQRRFACFKRDLREVTRNFCKVAVPIIQIQIKDLEKDLQQMLNDPDTNDEEKVENAAVLEE</sequence>
<dbReference type="OrthoDB" id="416119at2759"/>
<dbReference type="GO" id="GO:0006284">
    <property type="term" value="P:base-excision repair"/>
    <property type="evidence" value="ECO:0007669"/>
    <property type="project" value="TreeGrafter"/>
</dbReference>
<dbReference type="Pfam" id="PF03372">
    <property type="entry name" value="Exo_endo_phos"/>
    <property type="match status" value="1"/>
</dbReference>
<feature type="binding site" evidence="6">
    <location>
        <position position="233"/>
    </location>
    <ligand>
        <name>Mg(2+)</name>
        <dbReference type="ChEBI" id="CHEBI:18420"/>
        <label>1</label>
    </ligand>
</feature>
<dbReference type="GO" id="GO:0008311">
    <property type="term" value="F:double-stranded DNA 3'-5' DNA exonuclease activity"/>
    <property type="evidence" value="ECO:0007669"/>
    <property type="project" value="TreeGrafter"/>
</dbReference>
<proteinExistence type="inferred from homology"/>
<feature type="non-terminal residue" evidence="10">
    <location>
        <position position="356"/>
    </location>
</feature>
<dbReference type="Gene3D" id="3.60.10.10">
    <property type="entry name" value="Endonuclease/exonuclease/phosphatase"/>
    <property type="match status" value="1"/>
</dbReference>
<dbReference type="Proteomes" id="UP000054144">
    <property type="component" value="Unassembled WGS sequence"/>
</dbReference>
<keyword evidence="4 6" id="KW-0460">Magnesium</keyword>
<feature type="site" description="Transition state stabilizer" evidence="7">
    <location>
        <position position="148"/>
    </location>
</feature>
<keyword evidence="11" id="KW-1185">Reference proteome</keyword>
<evidence type="ECO:0000256" key="7">
    <source>
        <dbReference type="PIRSR" id="PIRSR604808-3"/>
    </source>
</evidence>
<protein>
    <submittedName>
        <fullName evidence="10">DNase I-like protein</fullName>
    </submittedName>
</protein>
<feature type="binding site" evidence="6">
    <location>
        <position position="146"/>
    </location>
    <ligand>
        <name>Mg(2+)</name>
        <dbReference type="ChEBI" id="CHEBI:18420"/>
        <label>1</label>
    </ligand>
</feature>
<evidence type="ECO:0000313" key="10">
    <source>
        <dbReference type="EMBL" id="KIY48915.1"/>
    </source>
</evidence>
<organism evidence="10 11">
    <name type="scientific">Fistulina hepatica ATCC 64428</name>
    <dbReference type="NCBI Taxonomy" id="1128425"/>
    <lineage>
        <taxon>Eukaryota</taxon>
        <taxon>Fungi</taxon>
        <taxon>Dikarya</taxon>
        <taxon>Basidiomycota</taxon>
        <taxon>Agaricomycotina</taxon>
        <taxon>Agaricomycetes</taxon>
        <taxon>Agaricomycetidae</taxon>
        <taxon>Agaricales</taxon>
        <taxon>Fistulinaceae</taxon>
        <taxon>Fistulina</taxon>
    </lineage>
</organism>
<feature type="binding site" evidence="6">
    <location>
        <position position="232"/>
    </location>
    <ligand>
        <name>Mg(2+)</name>
        <dbReference type="ChEBI" id="CHEBI:18420"/>
        <label>1</label>
    </ligand>
</feature>
<name>A0A0D7ADY8_9AGAR</name>
<reference evidence="10 11" key="1">
    <citation type="journal article" date="2015" name="Fungal Genet. Biol.">
        <title>Evolution of novel wood decay mechanisms in Agaricales revealed by the genome sequences of Fistulina hepatica and Cylindrobasidium torrendii.</title>
        <authorList>
            <person name="Floudas D."/>
            <person name="Held B.W."/>
            <person name="Riley R."/>
            <person name="Nagy L.G."/>
            <person name="Koehler G."/>
            <person name="Ransdell A.S."/>
            <person name="Younus H."/>
            <person name="Chow J."/>
            <person name="Chiniquy J."/>
            <person name="Lipzen A."/>
            <person name="Tritt A."/>
            <person name="Sun H."/>
            <person name="Haridas S."/>
            <person name="LaButti K."/>
            <person name="Ohm R.A."/>
            <person name="Kues U."/>
            <person name="Blanchette R.A."/>
            <person name="Grigoriev I.V."/>
            <person name="Minto R.E."/>
            <person name="Hibbett D.S."/>
        </authorList>
    </citation>
    <scope>NUCLEOTIDE SEQUENCE [LARGE SCALE GENOMIC DNA]</scope>
    <source>
        <strain evidence="10 11">ATCC 64428</strain>
    </source>
</reference>
<evidence type="ECO:0000256" key="4">
    <source>
        <dbReference type="ARBA" id="ARBA00022842"/>
    </source>
</evidence>
<comment type="cofactor">
    <cofactor evidence="6">
        <name>Mg(2+)</name>
        <dbReference type="ChEBI" id="CHEBI:18420"/>
    </cofactor>
    <cofactor evidence="6">
        <name>Mn(2+)</name>
        <dbReference type="ChEBI" id="CHEBI:29035"/>
    </cofactor>
    <text evidence="6">Probably binds two magnesium or manganese ions per subunit.</text>
</comment>
<feature type="binding site" evidence="6">
    <location>
        <position position="26"/>
    </location>
    <ligand>
        <name>Mg(2+)</name>
        <dbReference type="ChEBI" id="CHEBI:18420"/>
        <label>1</label>
    </ligand>
</feature>
<dbReference type="InterPro" id="IPR036691">
    <property type="entry name" value="Endo/exonu/phosph_ase_sf"/>
</dbReference>
<evidence type="ECO:0000256" key="2">
    <source>
        <dbReference type="ARBA" id="ARBA00022723"/>
    </source>
</evidence>
<evidence type="ECO:0000256" key="1">
    <source>
        <dbReference type="ARBA" id="ARBA00007092"/>
    </source>
</evidence>
<comment type="similarity">
    <text evidence="1">Belongs to the DNA repair enzymes AP/ExoA family.</text>
</comment>